<dbReference type="AlphaFoldDB" id="A0A371E0X9"/>
<protein>
    <submittedName>
        <fullName evidence="4">Nitrate regulatory gene2 protein</fullName>
    </submittedName>
</protein>
<dbReference type="OrthoDB" id="694308at2759"/>
<dbReference type="EMBL" id="QJKJ01017523">
    <property type="protein sequence ID" value="RDX58418.1"/>
    <property type="molecule type" value="Genomic_DNA"/>
</dbReference>
<dbReference type="InterPro" id="IPR006868">
    <property type="entry name" value="DUF630"/>
</dbReference>
<proteinExistence type="predicted"/>
<feature type="compositionally biased region" description="Basic and acidic residues" evidence="1">
    <location>
        <begin position="217"/>
        <end position="228"/>
    </location>
</feature>
<dbReference type="PANTHER" id="PTHR21450">
    <property type="entry name" value="PROTEIN ALTERED PHOSPHATE STARVATION RESPONSE 1"/>
    <property type="match status" value="1"/>
</dbReference>
<feature type="region of interest" description="Disordered" evidence="1">
    <location>
        <begin position="54"/>
        <end position="75"/>
    </location>
</feature>
<feature type="domain" description="DUF630" evidence="3">
    <location>
        <begin position="1"/>
        <end position="59"/>
    </location>
</feature>
<feature type="compositionally biased region" description="Basic and acidic residues" evidence="1">
    <location>
        <begin position="307"/>
        <end position="317"/>
    </location>
</feature>
<comment type="caution">
    <text evidence="4">The sequence shown here is derived from an EMBL/GenBank/DDBJ whole genome shotgun (WGS) entry which is preliminary data.</text>
</comment>
<feature type="region of interest" description="Disordered" evidence="1">
    <location>
        <begin position="758"/>
        <end position="781"/>
    </location>
</feature>
<evidence type="ECO:0000259" key="2">
    <source>
        <dbReference type="Pfam" id="PF04782"/>
    </source>
</evidence>
<dbReference type="InterPro" id="IPR006867">
    <property type="entry name" value="DUF632"/>
</dbReference>
<feature type="region of interest" description="Disordered" evidence="1">
    <location>
        <begin position="89"/>
        <end position="121"/>
    </location>
</feature>
<evidence type="ECO:0000256" key="1">
    <source>
        <dbReference type="SAM" id="MobiDB-lite"/>
    </source>
</evidence>
<evidence type="ECO:0000313" key="4">
    <source>
        <dbReference type="EMBL" id="RDX58418.1"/>
    </source>
</evidence>
<evidence type="ECO:0000313" key="5">
    <source>
        <dbReference type="Proteomes" id="UP000257109"/>
    </source>
</evidence>
<reference evidence="4" key="1">
    <citation type="submission" date="2018-05" db="EMBL/GenBank/DDBJ databases">
        <title>Draft genome of Mucuna pruriens seed.</title>
        <authorList>
            <person name="Nnadi N.E."/>
            <person name="Vos R."/>
            <person name="Hasami M.H."/>
            <person name="Devisetty U.K."/>
            <person name="Aguiy J.C."/>
        </authorList>
    </citation>
    <scope>NUCLEOTIDE SEQUENCE [LARGE SCALE GENOMIC DNA]</scope>
    <source>
        <strain evidence="4">JCA_2017</strain>
    </source>
</reference>
<feature type="non-terminal residue" evidence="4">
    <location>
        <position position="1"/>
    </location>
</feature>
<dbReference type="Pfam" id="PF04782">
    <property type="entry name" value="DUF632"/>
    <property type="match status" value="1"/>
</dbReference>
<name>A0A371E0X9_MUCPR</name>
<dbReference type="PANTHER" id="PTHR21450:SF39">
    <property type="entry name" value="BZIP TRANSCRIPTION FACTOR"/>
    <property type="match status" value="1"/>
</dbReference>
<dbReference type="Proteomes" id="UP000257109">
    <property type="component" value="Unassembled WGS sequence"/>
</dbReference>
<feature type="region of interest" description="Disordered" evidence="1">
    <location>
        <begin position="208"/>
        <end position="237"/>
    </location>
</feature>
<dbReference type="Pfam" id="PF04783">
    <property type="entry name" value="DUF630"/>
    <property type="match status" value="1"/>
</dbReference>
<feature type="domain" description="DUF632" evidence="2">
    <location>
        <begin position="325"/>
        <end position="667"/>
    </location>
</feature>
<accession>A0A371E0X9</accession>
<sequence length="781" mass="87843">MGASSSKMEDDKALQLCRERKKFVRQALDGRCSLAAAHVSYIQSLKNTGTALRKFTEPEGPIEPSLYTSTNATQEQPLALTERTLSFSSPSVSQHIDATEHETFSPTPSPPSSSSKFQANHMKLSSISSKKVEEKPPVPGIGIVTSSGVMSETATSEYSSLPAGTPQWDFFGLFHPIDHQFSFQDEKGMHQDIGYADDIQRLREEEGIPELEDDEEKASSHGREHSRDSEDEFDEEPTAETLVQRFENLNRSNSHVQPNVVPATTKPLSGHSASEAELVNGEKGKSVNLSPLKKAPMATLPPPETNKTVEKENHSENKVTPKNFFSSVRDIELLFIKASESGQEVPRMLEANKFHFRPIFPGKENGSVVSSFLKACFSCGEDPSQVPEEPAQNSVKYLTWHRTASSRSSSSRNPLGANSIDNVEDHTNNLFDNSCMISGSHASTLDRLYAWERKLYDEVKASESVRKEYDMKCKILRQLESKGEKTSTVDKTRATVKDLHSRIIVAIHRIGSISKRIEELRDKELQPQIEELIEGLNRMWEVMHECHKLQFQIMSAAYNNSHARITMHSEFRRQITAYLENELQFLSSSFAKWLGAQKFYLEAINGWLHKCVPLQEKTSKRNRRPQTRLLRVYGSPLYITCEVWLDKLSTLPVKDVADSIKSLAADTAQFLPHQDKNQGKGAHSHHMPTWKADIGGESADGLLRDDISEDWVTGFDQFRASLIRFLGQLNNLSGCSVKMYTELRQVIQQAKNNYHQLNSQSQNGHLNSQSRHGHQNSESQS</sequence>
<organism evidence="4 5">
    <name type="scientific">Mucuna pruriens</name>
    <name type="common">Velvet bean</name>
    <name type="synonym">Dolichos pruriens</name>
    <dbReference type="NCBI Taxonomy" id="157652"/>
    <lineage>
        <taxon>Eukaryota</taxon>
        <taxon>Viridiplantae</taxon>
        <taxon>Streptophyta</taxon>
        <taxon>Embryophyta</taxon>
        <taxon>Tracheophyta</taxon>
        <taxon>Spermatophyta</taxon>
        <taxon>Magnoliopsida</taxon>
        <taxon>eudicotyledons</taxon>
        <taxon>Gunneridae</taxon>
        <taxon>Pentapetalae</taxon>
        <taxon>rosids</taxon>
        <taxon>fabids</taxon>
        <taxon>Fabales</taxon>
        <taxon>Fabaceae</taxon>
        <taxon>Papilionoideae</taxon>
        <taxon>50 kb inversion clade</taxon>
        <taxon>NPAAA clade</taxon>
        <taxon>indigoferoid/millettioid clade</taxon>
        <taxon>Phaseoleae</taxon>
        <taxon>Mucuna</taxon>
    </lineage>
</organism>
<dbReference type="STRING" id="157652.A0A371E0X9"/>
<gene>
    <name evidence="4" type="primary">NRG2</name>
    <name evidence="4" type="ORF">CR513_62268</name>
</gene>
<feature type="compositionally biased region" description="Polar residues" evidence="1">
    <location>
        <begin position="66"/>
        <end position="75"/>
    </location>
</feature>
<evidence type="ECO:0000259" key="3">
    <source>
        <dbReference type="Pfam" id="PF04783"/>
    </source>
</evidence>
<keyword evidence="5" id="KW-1185">Reference proteome</keyword>
<feature type="region of interest" description="Disordered" evidence="1">
    <location>
        <begin position="249"/>
        <end position="317"/>
    </location>
</feature>